<keyword evidence="5" id="KW-0508">mRNA splicing</keyword>
<evidence type="ECO:0000313" key="9">
    <source>
        <dbReference type="EMBL" id="SCV74274.1"/>
    </source>
</evidence>
<evidence type="ECO:0000256" key="4">
    <source>
        <dbReference type="ARBA" id="ARBA00022728"/>
    </source>
</evidence>
<dbReference type="GO" id="GO:0008380">
    <property type="term" value="P:RNA splicing"/>
    <property type="evidence" value="ECO:0007669"/>
    <property type="project" value="UniProtKB-KW"/>
</dbReference>
<dbReference type="GO" id="GO:0006397">
    <property type="term" value="P:mRNA processing"/>
    <property type="evidence" value="ECO:0007669"/>
    <property type="project" value="UniProtKB-KW"/>
</dbReference>
<dbReference type="PANTHER" id="PTHR36562">
    <property type="entry name" value="SERINE/ARGININE REPETITIVE MATRIX 2"/>
    <property type="match status" value="1"/>
</dbReference>
<proteinExistence type="inferred from homology"/>
<evidence type="ECO:0000256" key="1">
    <source>
        <dbReference type="ARBA" id="ARBA00004123"/>
    </source>
</evidence>
<feature type="compositionally biased region" description="Basic and acidic residues" evidence="7">
    <location>
        <begin position="150"/>
        <end position="198"/>
    </location>
</feature>
<evidence type="ECO:0000256" key="2">
    <source>
        <dbReference type="ARBA" id="ARBA00005954"/>
    </source>
</evidence>
<gene>
    <name evidence="9" type="ORF">BQ2448_6706</name>
</gene>
<dbReference type="STRING" id="269621.A0A238FQW4"/>
<evidence type="ECO:0000256" key="3">
    <source>
        <dbReference type="ARBA" id="ARBA00022664"/>
    </source>
</evidence>
<dbReference type="Gene3D" id="6.10.140.420">
    <property type="match status" value="1"/>
</dbReference>
<feature type="region of interest" description="Disordered" evidence="7">
    <location>
        <begin position="150"/>
        <end position="212"/>
    </location>
</feature>
<keyword evidence="6" id="KW-0539">Nucleus</keyword>
<dbReference type="OrthoDB" id="10267305at2759"/>
<keyword evidence="3" id="KW-0507">mRNA processing</keyword>
<keyword evidence="10" id="KW-1185">Reference proteome</keyword>
<protein>
    <submittedName>
        <fullName evidence="9">BQ2448_6706 protein</fullName>
    </submittedName>
</protein>
<dbReference type="EMBL" id="FMSP01000020">
    <property type="protein sequence ID" value="SCV74274.1"/>
    <property type="molecule type" value="Genomic_DNA"/>
</dbReference>
<sequence>MSYNGVGLSTPRGSGTNGHIQRNWSHLRARDPLPRAKARVPSRPRPSARRRRVEVQCLELQVRLEDQESPALSEQEIEQQVDALRQRLLVQSQEAHGKERKGPIQPYERHELAQAKALADEKLRKALGISKDHVEGRAFDRVEQERLKEARKAEWERKEEEKRVRQEERHKHQQEVERLKQQHELEKSRLKRDYERRGAPPSGASEVPPPSRRSIADWRWYSKSPEAPALSLPIVLAVPIPTTSSRCLGQGERSLAESFRLSLSFAHFAFTFSEETQDGWQERPVTESFAIALTFTEVEIGVHVDVVIVDPTEVQGEG</sequence>
<feature type="domain" description="CWF21" evidence="8">
    <location>
        <begin position="45"/>
        <end position="93"/>
    </location>
</feature>
<evidence type="ECO:0000256" key="6">
    <source>
        <dbReference type="ARBA" id="ARBA00023242"/>
    </source>
</evidence>
<organism evidence="9 10">
    <name type="scientific">Microbotryum intermedium</name>
    <dbReference type="NCBI Taxonomy" id="269621"/>
    <lineage>
        <taxon>Eukaryota</taxon>
        <taxon>Fungi</taxon>
        <taxon>Dikarya</taxon>
        <taxon>Basidiomycota</taxon>
        <taxon>Pucciniomycotina</taxon>
        <taxon>Microbotryomycetes</taxon>
        <taxon>Microbotryales</taxon>
        <taxon>Microbotryaceae</taxon>
        <taxon>Microbotryum</taxon>
    </lineage>
</organism>
<evidence type="ECO:0000256" key="5">
    <source>
        <dbReference type="ARBA" id="ARBA00023187"/>
    </source>
</evidence>
<evidence type="ECO:0000259" key="8">
    <source>
        <dbReference type="SMART" id="SM01115"/>
    </source>
</evidence>
<feature type="region of interest" description="Disordered" evidence="7">
    <location>
        <begin position="1"/>
        <end position="51"/>
    </location>
</feature>
<accession>A0A238FQW4</accession>
<dbReference type="PANTHER" id="PTHR36562:SF5">
    <property type="entry name" value="SERINE_ARGININE REPETITIVE MATRIX 2"/>
    <property type="match status" value="1"/>
</dbReference>
<name>A0A238FQW4_9BASI</name>
<reference evidence="10" key="1">
    <citation type="submission" date="2016-09" db="EMBL/GenBank/DDBJ databases">
        <authorList>
            <person name="Jeantristanb JTB J.-T."/>
            <person name="Ricardo R."/>
        </authorList>
    </citation>
    <scope>NUCLEOTIDE SEQUENCE [LARGE SCALE GENOMIC DNA]</scope>
</reference>
<dbReference type="GO" id="GO:0005681">
    <property type="term" value="C:spliceosomal complex"/>
    <property type="evidence" value="ECO:0007669"/>
    <property type="project" value="UniProtKB-KW"/>
</dbReference>
<dbReference type="AlphaFoldDB" id="A0A238FQW4"/>
<dbReference type="Pfam" id="PF08312">
    <property type="entry name" value="cwf21"/>
    <property type="match status" value="1"/>
</dbReference>
<feature type="compositionally biased region" description="Basic residues" evidence="7">
    <location>
        <begin position="36"/>
        <end position="51"/>
    </location>
</feature>
<dbReference type="SMART" id="SM01115">
    <property type="entry name" value="cwf21"/>
    <property type="match status" value="1"/>
</dbReference>
<dbReference type="InterPro" id="IPR013170">
    <property type="entry name" value="mRNA_splic_Cwf21_dom"/>
</dbReference>
<comment type="subcellular location">
    <subcellularLocation>
        <location evidence="1">Nucleus</location>
    </subcellularLocation>
</comment>
<feature type="compositionally biased region" description="Polar residues" evidence="7">
    <location>
        <begin position="11"/>
        <end position="24"/>
    </location>
</feature>
<comment type="similarity">
    <text evidence="2">Belongs to the CWC21 family.</text>
</comment>
<dbReference type="CDD" id="cd21372">
    <property type="entry name" value="cwf21_CWC21-like"/>
    <property type="match status" value="1"/>
</dbReference>
<evidence type="ECO:0000256" key="7">
    <source>
        <dbReference type="SAM" id="MobiDB-lite"/>
    </source>
</evidence>
<dbReference type="Proteomes" id="UP000198372">
    <property type="component" value="Unassembled WGS sequence"/>
</dbReference>
<evidence type="ECO:0000313" key="10">
    <source>
        <dbReference type="Proteomes" id="UP000198372"/>
    </source>
</evidence>
<dbReference type="InterPro" id="IPR051372">
    <property type="entry name" value="CWC21"/>
</dbReference>
<keyword evidence="4" id="KW-0747">Spliceosome</keyword>